<organism evidence="1 2">
    <name type="scientific">Diatrype stigma</name>
    <dbReference type="NCBI Taxonomy" id="117547"/>
    <lineage>
        <taxon>Eukaryota</taxon>
        <taxon>Fungi</taxon>
        <taxon>Dikarya</taxon>
        <taxon>Ascomycota</taxon>
        <taxon>Pezizomycotina</taxon>
        <taxon>Sordariomycetes</taxon>
        <taxon>Xylariomycetidae</taxon>
        <taxon>Xylariales</taxon>
        <taxon>Diatrypaceae</taxon>
        <taxon>Diatrype</taxon>
    </lineage>
</organism>
<evidence type="ECO:0000313" key="2">
    <source>
        <dbReference type="Proteomes" id="UP001320420"/>
    </source>
</evidence>
<name>A0AAN9YSC2_9PEZI</name>
<dbReference type="EMBL" id="JAKJXP020000012">
    <property type="protein sequence ID" value="KAK7755601.1"/>
    <property type="molecule type" value="Genomic_DNA"/>
</dbReference>
<dbReference type="Proteomes" id="UP001320420">
    <property type="component" value="Unassembled WGS sequence"/>
</dbReference>
<protein>
    <submittedName>
        <fullName evidence="1">Uncharacterized protein</fullName>
    </submittedName>
</protein>
<comment type="caution">
    <text evidence="1">The sequence shown here is derived from an EMBL/GenBank/DDBJ whole genome shotgun (WGS) entry which is preliminary data.</text>
</comment>
<accession>A0AAN9YSC2</accession>
<dbReference type="AlphaFoldDB" id="A0AAN9YSC2"/>
<reference evidence="1 2" key="1">
    <citation type="submission" date="2024-02" db="EMBL/GenBank/DDBJ databases">
        <title>De novo assembly and annotation of 12 fungi associated with fruit tree decline syndrome in Ontario, Canada.</title>
        <authorList>
            <person name="Sulman M."/>
            <person name="Ellouze W."/>
            <person name="Ilyukhin E."/>
        </authorList>
    </citation>
    <scope>NUCLEOTIDE SEQUENCE [LARGE SCALE GENOMIC DNA]</scope>
    <source>
        <strain evidence="1 2">M11/M66-122</strain>
    </source>
</reference>
<proteinExistence type="predicted"/>
<sequence length="110" mass="11658">MVQGSFLRNARSACTLFPARSAPGCGICFLMYASSSSAACSGVTVEDTTASVSPLFACVRVHHSSIRSILSFVWCTTVPQPCSSTTWRSAVVMMQKISMISSLSGSRPVI</sequence>
<gene>
    <name evidence="1" type="ORF">SLS62_002536</name>
</gene>
<evidence type="ECO:0000313" key="1">
    <source>
        <dbReference type="EMBL" id="KAK7755601.1"/>
    </source>
</evidence>
<keyword evidence="2" id="KW-1185">Reference proteome</keyword>